<comment type="caution">
    <text evidence="2">The sequence shown here is derived from an EMBL/GenBank/DDBJ whole genome shotgun (WGS) entry which is preliminary data.</text>
</comment>
<feature type="region of interest" description="Disordered" evidence="1">
    <location>
        <begin position="1006"/>
        <end position="1072"/>
    </location>
</feature>
<feature type="compositionally biased region" description="Basic and acidic residues" evidence="1">
    <location>
        <begin position="795"/>
        <end position="807"/>
    </location>
</feature>
<dbReference type="Proteomes" id="UP000650467">
    <property type="component" value="Unassembled WGS sequence"/>
</dbReference>
<dbReference type="EMBL" id="JAEHOC010000099">
    <property type="protein sequence ID" value="KAG2422614.1"/>
    <property type="molecule type" value="Genomic_DNA"/>
</dbReference>
<name>A0A835SHN3_CHLIN</name>
<accession>A0A835SHN3</accession>
<evidence type="ECO:0000256" key="1">
    <source>
        <dbReference type="SAM" id="MobiDB-lite"/>
    </source>
</evidence>
<sequence>MAPEIPVLFKAIATQLAAEGLKPAAAACNRLVDSFEKQGANDAAHSKLVSALDAVPVDRMARVVAGLQPAALRVLLGLSDNMEDAFLRARLVPELALRMLQAAALGDAAGPAQLLGALYGPALDYCSDDEDAAAAEGLVSLLLRGDKATAAAGKEAKGKEPKPQGSAEAGGGEGQGEPWFCGAARLGHLGVLKAAVASSGAAGPSKEQLAAALRAAVLCGRQEAYRLLLDECGAPADAIDVARDLMAVATGSTGCSSGSAGAGAAAALRWQRVQQDRANEAVRVLVGVARERGQMAQMGPELLLRALAAAARALQPEAVRALAAMAHGAVAAGGGDGEEAVAGAATALLWELVCGGPGAGEPLGMRGGVDDNAAATAASGGAAEDGDDEAPGPGEEAGEDQALAPQFATYKALVAAGGARVRLSLAQLRELQARPGASAALAALRGEELVRVAAAGAAAGAAADDTQLLEAVAGKGAKPWAADVAAVAALAALRAGGKEAPSASAAAAAVAAAATELSWAEVPLLLQGPAAGHQAGAGAGAGPAAKKRKTGASAAPAEAAAPAAAAAGQAAEPADGVHVLLAAAHVGNAAGCLFFITGDGEDDDEDPEEEDEEEEDEDEEGGQAKAEKRRRPALPEEARPRPLELVMAVQVAARRGGGGAGGCWRLVDMLLGRLLCQVMMDQLMLVTRGGGGGAGGDGSGSGSGSGSDGDSDGEQEAGGDGEGKKRRRGAGAPGDGGSKASRSGSGSAAELIESNPNLKLMCHVVSGDGASAGDIMAGRAGDDGDDEDEGEEGEGGEKAKEAKEAKEAGGVPASSYWVARALQLAASRGDVGRVVELVAGIEVRCRQEREQREQEAAGKGPEAAGGAALTWGQAVMGCGVLAAMRTAVGALAGARRLRAPAERRARLLGGQRVVQVLAHASGRQPAAAVAQDGGSSGVAEVRAAVAAAHAELHYACKAARERGSSGAATAAAAATGGDGAEGSCRALGFRWASIAPAVREAIAEGRPEVVGGDKEEEGAAGGLWESWESSEEAEEYEAEQESEESEEGEEGEGEGEEVSDSDGEDGNKWGDC</sequence>
<keyword evidence="3" id="KW-1185">Reference proteome</keyword>
<proteinExistence type="predicted"/>
<protein>
    <submittedName>
        <fullName evidence="2">Uncharacterized protein</fullName>
    </submittedName>
</protein>
<evidence type="ECO:0000313" key="2">
    <source>
        <dbReference type="EMBL" id="KAG2422614.1"/>
    </source>
</evidence>
<feature type="region of interest" description="Disordered" evidence="1">
    <location>
        <begin position="152"/>
        <end position="173"/>
    </location>
</feature>
<dbReference type="OrthoDB" id="550702at2759"/>
<dbReference type="AlphaFoldDB" id="A0A835SHN3"/>
<feature type="region of interest" description="Disordered" evidence="1">
    <location>
        <begin position="596"/>
        <end position="637"/>
    </location>
</feature>
<feature type="compositionally biased region" description="Gly residues" evidence="1">
    <location>
        <begin position="691"/>
        <end position="707"/>
    </location>
</feature>
<organism evidence="2 3">
    <name type="scientific">Chlamydomonas incerta</name>
    <dbReference type="NCBI Taxonomy" id="51695"/>
    <lineage>
        <taxon>Eukaryota</taxon>
        <taxon>Viridiplantae</taxon>
        <taxon>Chlorophyta</taxon>
        <taxon>core chlorophytes</taxon>
        <taxon>Chlorophyceae</taxon>
        <taxon>CS clade</taxon>
        <taxon>Chlamydomonadales</taxon>
        <taxon>Chlamydomonadaceae</taxon>
        <taxon>Chlamydomonas</taxon>
    </lineage>
</organism>
<feature type="compositionally biased region" description="Acidic residues" evidence="1">
    <location>
        <begin position="1028"/>
        <end position="1064"/>
    </location>
</feature>
<feature type="compositionally biased region" description="Acidic residues" evidence="1">
    <location>
        <begin position="709"/>
        <end position="719"/>
    </location>
</feature>
<feature type="region of interest" description="Disordered" evidence="1">
    <location>
        <begin position="691"/>
        <end position="749"/>
    </location>
</feature>
<feature type="region of interest" description="Disordered" evidence="1">
    <location>
        <begin position="773"/>
        <end position="810"/>
    </location>
</feature>
<feature type="region of interest" description="Disordered" evidence="1">
    <location>
        <begin position="365"/>
        <end position="399"/>
    </location>
</feature>
<feature type="compositionally biased region" description="Acidic residues" evidence="1">
    <location>
        <begin position="783"/>
        <end position="794"/>
    </location>
</feature>
<feature type="compositionally biased region" description="Low complexity" evidence="1">
    <location>
        <begin position="738"/>
        <end position="749"/>
    </location>
</feature>
<feature type="compositionally biased region" description="Low complexity" evidence="1">
    <location>
        <begin position="370"/>
        <end position="382"/>
    </location>
</feature>
<reference evidence="2" key="1">
    <citation type="journal article" date="2020" name="bioRxiv">
        <title>Comparative genomics of Chlamydomonas.</title>
        <authorList>
            <person name="Craig R.J."/>
            <person name="Hasan A.R."/>
            <person name="Ness R.W."/>
            <person name="Keightley P.D."/>
        </authorList>
    </citation>
    <scope>NUCLEOTIDE SEQUENCE</scope>
    <source>
        <strain evidence="2">SAG 7.73</strain>
    </source>
</reference>
<gene>
    <name evidence="2" type="ORF">HXX76_010395</name>
</gene>
<feature type="compositionally biased region" description="Acidic residues" evidence="1">
    <location>
        <begin position="599"/>
        <end position="621"/>
    </location>
</feature>
<evidence type="ECO:0000313" key="3">
    <source>
        <dbReference type="Proteomes" id="UP000650467"/>
    </source>
</evidence>
<feature type="region of interest" description="Disordered" evidence="1">
    <location>
        <begin position="531"/>
        <end position="553"/>
    </location>
</feature>